<reference evidence="1" key="1">
    <citation type="submission" date="2022-05" db="EMBL/GenBank/DDBJ databases">
        <authorList>
            <person name="Friedrich I."/>
            <person name="Poehlein A."/>
            <person name="Schneider D."/>
            <person name="Hertel R."/>
            <person name="Daniel R."/>
        </authorList>
    </citation>
    <scope>NUCLEOTIDE SEQUENCE</scope>
</reference>
<sequence length="72" mass="7410">MTTGPIRTVDLNALLAQEIAAQSIMSAFAAYAREIGCIVGEGAMADCIEATPAQGALLSAEWAALTEARNVV</sequence>
<organism evidence="1 2">
    <name type="scientific">Brevundimonas phage vB_BpoS-Kabachok</name>
    <dbReference type="NCBI Taxonomy" id="2948600"/>
    <lineage>
        <taxon>Viruses</taxon>
        <taxon>Duplodnaviria</taxon>
        <taxon>Heunggongvirae</taxon>
        <taxon>Uroviricota</taxon>
        <taxon>Caudoviricetes</taxon>
        <taxon>Jeanschmidtviridae</taxon>
        <taxon>Marchewkavirus</taxon>
        <taxon>Marchewkavirus kabachok</taxon>
    </lineage>
</organism>
<proteinExistence type="predicted"/>
<dbReference type="EMBL" id="ON529852">
    <property type="protein sequence ID" value="USN14028.1"/>
    <property type="molecule type" value="Genomic_DNA"/>
</dbReference>
<gene>
    <name evidence="1" type="ORF">KABACHOK_01920</name>
</gene>
<keyword evidence="2" id="KW-1185">Reference proteome</keyword>
<protein>
    <submittedName>
        <fullName evidence="1">Uncharacterized protein</fullName>
    </submittedName>
</protein>
<accession>A0A9E7MP46</accession>
<evidence type="ECO:0000313" key="1">
    <source>
        <dbReference type="EMBL" id="USN14028.1"/>
    </source>
</evidence>
<name>A0A9E7MP46_9CAUD</name>
<dbReference type="Proteomes" id="UP001056685">
    <property type="component" value="Segment"/>
</dbReference>
<evidence type="ECO:0000313" key="2">
    <source>
        <dbReference type="Proteomes" id="UP001056685"/>
    </source>
</evidence>